<accession>A0A5B7GJW3</accession>
<dbReference type="Proteomes" id="UP000324222">
    <property type="component" value="Unassembled WGS sequence"/>
</dbReference>
<evidence type="ECO:0000313" key="3">
    <source>
        <dbReference type="Proteomes" id="UP000324222"/>
    </source>
</evidence>
<feature type="region of interest" description="Disordered" evidence="1">
    <location>
        <begin position="36"/>
        <end position="69"/>
    </location>
</feature>
<reference evidence="2 3" key="1">
    <citation type="submission" date="2019-05" db="EMBL/GenBank/DDBJ databases">
        <title>Another draft genome of Portunus trituberculatus and its Hox gene families provides insights of decapod evolution.</title>
        <authorList>
            <person name="Jeong J.-H."/>
            <person name="Song I."/>
            <person name="Kim S."/>
            <person name="Choi T."/>
            <person name="Kim D."/>
            <person name="Ryu S."/>
            <person name="Kim W."/>
        </authorList>
    </citation>
    <scope>NUCLEOTIDE SEQUENCE [LARGE SCALE GENOMIC DNA]</scope>
    <source>
        <tissue evidence="2">Muscle</tissue>
    </source>
</reference>
<dbReference type="AlphaFoldDB" id="A0A5B7GJW3"/>
<comment type="caution">
    <text evidence="2">The sequence shown here is derived from an EMBL/GenBank/DDBJ whole genome shotgun (WGS) entry which is preliminary data.</text>
</comment>
<dbReference type="EMBL" id="VSRR010014903">
    <property type="protein sequence ID" value="MPC57577.1"/>
    <property type="molecule type" value="Genomic_DNA"/>
</dbReference>
<name>A0A5B7GJW3_PORTR</name>
<evidence type="ECO:0000256" key="1">
    <source>
        <dbReference type="SAM" id="MobiDB-lite"/>
    </source>
</evidence>
<sequence>MWTASRNYDINERCVRESDAAPAMPPCRQLAGIDRTDVMSRSGHRKKKETHECSSGPLGRSWHDGDLQH</sequence>
<gene>
    <name evidence="2" type="ORF">E2C01_051560</name>
</gene>
<proteinExistence type="predicted"/>
<protein>
    <submittedName>
        <fullName evidence="2">Uncharacterized protein</fullName>
    </submittedName>
</protein>
<evidence type="ECO:0000313" key="2">
    <source>
        <dbReference type="EMBL" id="MPC57577.1"/>
    </source>
</evidence>
<organism evidence="2 3">
    <name type="scientific">Portunus trituberculatus</name>
    <name type="common">Swimming crab</name>
    <name type="synonym">Neptunus trituberculatus</name>
    <dbReference type="NCBI Taxonomy" id="210409"/>
    <lineage>
        <taxon>Eukaryota</taxon>
        <taxon>Metazoa</taxon>
        <taxon>Ecdysozoa</taxon>
        <taxon>Arthropoda</taxon>
        <taxon>Crustacea</taxon>
        <taxon>Multicrustacea</taxon>
        <taxon>Malacostraca</taxon>
        <taxon>Eumalacostraca</taxon>
        <taxon>Eucarida</taxon>
        <taxon>Decapoda</taxon>
        <taxon>Pleocyemata</taxon>
        <taxon>Brachyura</taxon>
        <taxon>Eubrachyura</taxon>
        <taxon>Portunoidea</taxon>
        <taxon>Portunidae</taxon>
        <taxon>Portuninae</taxon>
        <taxon>Portunus</taxon>
    </lineage>
</organism>
<keyword evidence="3" id="KW-1185">Reference proteome</keyword>